<evidence type="ECO:0000313" key="2">
    <source>
        <dbReference type="Proteomes" id="UP000828390"/>
    </source>
</evidence>
<sequence>MLNNQGVIVLDGQEVGGNEDFVEVSSVRRVDVGDLSEGISDVQFISSRISLGKNVGCHNELV</sequence>
<comment type="caution">
    <text evidence="1">The sequence shown here is derived from an EMBL/GenBank/DDBJ whole genome shotgun (WGS) entry which is preliminary data.</text>
</comment>
<keyword evidence="2" id="KW-1185">Reference proteome</keyword>
<proteinExistence type="predicted"/>
<reference evidence="1" key="2">
    <citation type="submission" date="2020-11" db="EMBL/GenBank/DDBJ databases">
        <authorList>
            <person name="McCartney M.A."/>
            <person name="Auch B."/>
            <person name="Kono T."/>
            <person name="Mallez S."/>
            <person name="Becker A."/>
            <person name="Gohl D.M."/>
            <person name="Silverstein K.A.T."/>
            <person name="Koren S."/>
            <person name="Bechman K.B."/>
            <person name="Herman A."/>
            <person name="Abrahante J.E."/>
            <person name="Garbe J."/>
        </authorList>
    </citation>
    <scope>NUCLEOTIDE SEQUENCE</scope>
    <source>
        <strain evidence="1">Duluth1</strain>
        <tissue evidence="1">Whole animal</tissue>
    </source>
</reference>
<evidence type="ECO:0000313" key="1">
    <source>
        <dbReference type="EMBL" id="KAH3869214.1"/>
    </source>
</evidence>
<name>A0A9D4M4K5_DREPO</name>
<protein>
    <submittedName>
        <fullName evidence="1">Uncharacterized protein</fullName>
    </submittedName>
</protein>
<dbReference type="AlphaFoldDB" id="A0A9D4M4K5"/>
<organism evidence="1 2">
    <name type="scientific">Dreissena polymorpha</name>
    <name type="common">Zebra mussel</name>
    <name type="synonym">Mytilus polymorpha</name>
    <dbReference type="NCBI Taxonomy" id="45954"/>
    <lineage>
        <taxon>Eukaryota</taxon>
        <taxon>Metazoa</taxon>
        <taxon>Spiralia</taxon>
        <taxon>Lophotrochozoa</taxon>
        <taxon>Mollusca</taxon>
        <taxon>Bivalvia</taxon>
        <taxon>Autobranchia</taxon>
        <taxon>Heteroconchia</taxon>
        <taxon>Euheterodonta</taxon>
        <taxon>Imparidentia</taxon>
        <taxon>Neoheterodontei</taxon>
        <taxon>Myida</taxon>
        <taxon>Dreissenoidea</taxon>
        <taxon>Dreissenidae</taxon>
        <taxon>Dreissena</taxon>
    </lineage>
</organism>
<dbReference type="Proteomes" id="UP000828390">
    <property type="component" value="Unassembled WGS sequence"/>
</dbReference>
<dbReference type="EMBL" id="JAIWYP010000002">
    <property type="protein sequence ID" value="KAH3869214.1"/>
    <property type="molecule type" value="Genomic_DNA"/>
</dbReference>
<accession>A0A9D4M4K5</accession>
<reference evidence="1" key="1">
    <citation type="journal article" date="2019" name="bioRxiv">
        <title>The Genome of the Zebra Mussel, Dreissena polymorpha: A Resource for Invasive Species Research.</title>
        <authorList>
            <person name="McCartney M.A."/>
            <person name="Auch B."/>
            <person name="Kono T."/>
            <person name="Mallez S."/>
            <person name="Zhang Y."/>
            <person name="Obille A."/>
            <person name="Becker A."/>
            <person name="Abrahante J.E."/>
            <person name="Garbe J."/>
            <person name="Badalamenti J.P."/>
            <person name="Herman A."/>
            <person name="Mangelson H."/>
            <person name="Liachko I."/>
            <person name="Sullivan S."/>
            <person name="Sone E.D."/>
            <person name="Koren S."/>
            <person name="Silverstein K.A.T."/>
            <person name="Beckman K.B."/>
            <person name="Gohl D.M."/>
        </authorList>
    </citation>
    <scope>NUCLEOTIDE SEQUENCE</scope>
    <source>
        <strain evidence="1">Duluth1</strain>
        <tissue evidence="1">Whole animal</tissue>
    </source>
</reference>
<gene>
    <name evidence="1" type="ORF">DPMN_032376</name>
</gene>